<organism evidence="12 13">
    <name type="scientific">Croceimicrobium hydrocarbonivorans</name>
    <dbReference type="NCBI Taxonomy" id="2761580"/>
    <lineage>
        <taxon>Bacteria</taxon>
        <taxon>Pseudomonadati</taxon>
        <taxon>Bacteroidota</taxon>
        <taxon>Flavobacteriia</taxon>
        <taxon>Flavobacteriales</taxon>
        <taxon>Owenweeksiaceae</taxon>
        <taxon>Croceimicrobium</taxon>
    </lineage>
</organism>
<evidence type="ECO:0000256" key="1">
    <source>
        <dbReference type="ARBA" id="ARBA00007301"/>
    </source>
</evidence>
<comment type="pathway">
    <text evidence="7">Cofactor metabolism; pyridoxal 5'-phosphate salvage; pyridoxal 5'-phosphate from pyridoxine 5'-phosphate: step 1/1.</text>
</comment>
<reference evidence="12 13" key="1">
    <citation type="submission" date="2020-08" db="EMBL/GenBank/DDBJ databases">
        <title>Croceimicrobium hydrocarbonivorans gen. nov., sp. nov., a novel marine bacterium isolated from a bacterial consortium that degrades polyethylene terephthalate.</title>
        <authorList>
            <person name="Liu R."/>
        </authorList>
    </citation>
    <scope>NUCLEOTIDE SEQUENCE [LARGE SCALE GENOMIC DNA]</scope>
    <source>
        <strain evidence="12 13">A20-9</strain>
    </source>
</reference>
<feature type="binding site" evidence="7 9">
    <location>
        <begin position="62"/>
        <end position="67"/>
    </location>
    <ligand>
        <name>FMN</name>
        <dbReference type="ChEBI" id="CHEBI:58210"/>
    </ligand>
</feature>
<dbReference type="PANTHER" id="PTHR10851:SF0">
    <property type="entry name" value="PYRIDOXINE-5'-PHOSPHATE OXIDASE"/>
    <property type="match status" value="1"/>
</dbReference>
<dbReference type="SUPFAM" id="SSF50475">
    <property type="entry name" value="FMN-binding split barrel"/>
    <property type="match status" value="1"/>
</dbReference>
<evidence type="ECO:0000259" key="11">
    <source>
        <dbReference type="Pfam" id="PF10590"/>
    </source>
</evidence>
<dbReference type="InterPro" id="IPR000659">
    <property type="entry name" value="Pyridox_Oxase"/>
</dbReference>
<feature type="domain" description="Pyridoxamine 5'-phosphate oxidase N-terminal" evidence="10">
    <location>
        <begin position="43"/>
        <end position="160"/>
    </location>
</feature>
<comment type="similarity">
    <text evidence="1 7">Belongs to the pyridoxamine 5'-phosphate oxidase family.</text>
</comment>
<sequence>MKEKLQDQRVDYQKGTLNLNEVAENPLSQFQNWYQEYEASKPKDPNAFVLATVDSKGMPHSRVLLLKGIDQGGFEFYTNYQSAKGQELAANPKASMCFFWPELERQIRVEGEVQKLSAEESTTYFKSRPHGSQVGAWVSPQSTVIESRQILEDRLAEFSTKYQDDVPRPEHWGGYRLMPKRIEFWQGRSSRLHDRVLYTKSENQDWKLQRLAP</sequence>
<feature type="binding site" evidence="7 8">
    <location>
        <position position="132"/>
    </location>
    <ligand>
        <name>substrate</name>
    </ligand>
</feature>
<dbReference type="NCBIfam" id="NF004231">
    <property type="entry name" value="PRK05679.1"/>
    <property type="match status" value="1"/>
</dbReference>
<feature type="binding site" evidence="7 8">
    <location>
        <position position="128"/>
    </location>
    <ligand>
        <name>substrate</name>
    </ligand>
</feature>
<evidence type="ECO:0000256" key="9">
    <source>
        <dbReference type="PIRSR" id="PIRSR000190-2"/>
    </source>
</evidence>
<proteinExistence type="inferred from homology"/>
<comment type="subunit">
    <text evidence="2 7">Homodimer.</text>
</comment>
<evidence type="ECO:0000256" key="4">
    <source>
        <dbReference type="ARBA" id="ARBA00022643"/>
    </source>
</evidence>
<dbReference type="GO" id="GO:0010181">
    <property type="term" value="F:FMN binding"/>
    <property type="evidence" value="ECO:0007669"/>
    <property type="project" value="UniProtKB-UniRule"/>
</dbReference>
<keyword evidence="5 7" id="KW-0560">Oxidoreductase</keyword>
<comment type="function">
    <text evidence="7">Catalyzes the oxidation of either pyridoxine 5'-phosphate (PNP) or pyridoxamine 5'-phosphate (PMP) into pyridoxal 5'-phosphate (PLP).</text>
</comment>
<dbReference type="AlphaFoldDB" id="A0A7H0VE88"/>
<dbReference type="NCBIfam" id="TIGR00558">
    <property type="entry name" value="pdxH"/>
    <property type="match status" value="1"/>
</dbReference>
<dbReference type="GO" id="GO:0008615">
    <property type="term" value="P:pyridoxine biosynthetic process"/>
    <property type="evidence" value="ECO:0007669"/>
    <property type="project" value="UniProtKB-UniRule"/>
</dbReference>
<evidence type="ECO:0000256" key="2">
    <source>
        <dbReference type="ARBA" id="ARBA00011738"/>
    </source>
</evidence>
<keyword evidence="3 7" id="KW-0285">Flavoprotein</keyword>
<feature type="binding site" evidence="7 8">
    <location>
        <position position="124"/>
    </location>
    <ligand>
        <name>substrate</name>
    </ligand>
</feature>
<keyword evidence="4 7" id="KW-0288">FMN</keyword>
<feature type="binding site" evidence="7 9">
    <location>
        <begin position="77"/>
        <end position="78"/>
    </location>
    <ligand>
        <name>FMN</name>
        <dbReference type="ChEBI" id="CHEBI:58210"/>
    </ligand>
</feature>
<dbReference type="FunFam" id="2.30.110.10:FF:000020">
    <property type="entry name" value="PNPO isoform 11"/>
    <property type="match status" value="1"/>
</dbReference>
<dbReference type="PANTHER" id="PTHR10851">
    <property type="entry name" value="PYRIDOXINE-5-PHOSPHATE OXIDASE"/>
    <property type="match status" value="1"/>
</dbReference>
<feature type="binding site" evidence="7 8">
    <location>
        <begin position="191"/>
        <end position="193"/>
    </location>
    <ligand>
        <name>substrate</name>
    </ligand>
</feature>
<evidence type="ECO:0000313" key="13">
    <source>
        <dbReference type="Proteomes" id="UP000516305"/>
    </source>
</evidence>
<dbReference type="GO" id="GO:0004733">
    <property type="term" value="F:pyridoxamine phosphate oxidase activity"/>
    <property type="evidence" value="ECO:0007669"/>
    <property type="project" value="UniProtKB-UniRule"/>
</dbReference>
<dbReference type="PIRSF" id="PIRSF000190">
    <property type="entry name" value="Pyd_amn-ph_oxd"/>
    <property type="match status" value="1"/>
</dbReference>
<evidence type="ECO:0000256" key="5">
    <source>
        <dbReference type="ARBA" id="ARBA00023002"/>
    </source>
</evidence>
<dbReference type="InterPro" id="IPR012349">
    <property type="entry name" value="Split_barrel_FMN-bd"/>
</dbReference>
<feature type="binding site" evidence="7 9">
    <location>
        <position position="106"/>
    </location>
    <ligand>
        <name>FMN</name>
        <dbReference type="ChEBI" id="CHEBI:58210"/>
    </ligand>
</feature>
<dbReference type="Pfam" id="PF01243">
    <property type="entry name" value="PNPOx_N"/>
    <property type="match status" value="1"/>
</dbReference>
<dbReference type="EMBL" id="CP060139">
    <property type="protein sequence ID" value="QNR24036.1"/>
    <property type="molecule type" value="Genomic_DNA"/>
</dbReference>
<feature type="binding site" evidence="7 9">
    <location>
        <begin position="141"/>
        <end position="142"/>
    </location>
    <ligand>
        <name>FMN</name>
        <dbReference type="ChEBI" id="CHEBI:58210"/>
    </ligand>
</feature>
<dbReference type="RefSeq" id="WP_210758569.1">
    <property type="nucleotide sequence ID" value="NZ_CP060139.1"/>
</dbReference>
<dbReference type="Gene3D" id="2.30.110.10">
    <property type="entry name" value="Electron Transport, Fmn-binding Protein, Chain A"/>
    <property type="match status" value="1"/>
</dbReference>
<dbReference type="InterPro" id="IPR011576">
    <property type="entry name" value="Pyridox_Oxase_N"/>
</dbReference>
<evidence type="ECO:0000256" key="7">
    <source>
        <dbReference type="HAMAP-Rule" id="MF_01629"/>
    </source>
</evidence>
<dbReference type="Pfam" id="PF10590">
    <property type="entry name" value="PNP_phzG_C"/>
    <property type="match status" value="1"/>
</dbReference>
<evidence type="ECO:0000256" key="8">
    <source>
        <dbReference type="PIRSR" id="PIRSR000190-1"/>
    </source>
</evidence>
<evidence type="ECO:0000313" key="12">
    <source>
        <dbReference type="EMBL" id="QNR24036.1"/>
    </source>
</evidence>
<evidence type="ECO:0000259" key="10">
    <source>
        <dbReference type="Pfam" id="PF01243"/>
    </source>
</evidence>
<dbReference type="InterPro" id="IPR019740">
    <property type="entry name" value="Pyridox_Oxase_CS"/>
</dbReference>
<comment type="cofactor">
    <cofactor evidence="7 9">
        <name>FMN</name>
        <dbReference type="ChEBI" id="CHEBI:58210"/>
    </cofactor>
    <text evidence="7 9">Binds 1 FMN per subunit.</text>
</comment>
<comment type="caution">
    <text evidence="7">Lacks conserved residue(s) required for the propagation of feature annotation.</text>
</comment>
<dbReference type="EC" id="1.4.3.5" evidence="7"/>
<dbReference type="PROSITE" id="PS01064">
    <property type="entry name" value="PYRIDOX_OXIDASE"/>
    <property type="match status" value="1"/>
</dbReference>
<keyword evidence="6 7" id="KW-0664">Pyridoxine biosynthesis</keyword>
<dbReference type="InterPro" id="IPR019576">
    <property type="entry name" value="Pyridoxamine_oxidase_dimer_C"/>
</dbReference>
<feature type="domain" description="Pyridoxine 5'-phosphate oxidase dimerisation C-terminal" evidence="11">
    <location>
        <begin position="172"/>
        <end position="213"/>
    </location>
</feature>
<comment type="catalytic activity">
    <reaction evidence="7">
        <text>pyridoxamine 5'-phosphate + O2 + H2O = pyridoxal 5'-phosphate + H2O2 + NH4(+)</text>
        <dbReference type="Rhea" id="RHEA:15817"/>
        <dbReference type="ChEBI" id="CHEBI:15377"/>
        <dbReference type="ChEBI" id="CHEBI:15379"/>
        <dbReference type="ChEBI" id="CHEBI:16240"/>
        <dbReference type="ChEBI" id="CHEBI:28938"/>
        <dbReference type="ChEBI" id="CHEBI:58451"/>
        <dbReference type="ChEBI" id="CHEBI:597326"/>
        <dbReference type="EC" id="1.4.3.5"/>
    </reaction>
</comment>
<dbReference type="Proteomes" id="UP000516305">
    <property type="component" value="Chromosome"/>
</dbReference>
<gene>
    <name evidence="7 12" type="primary">pdxH</name>
    <name evidence="12" type="ORF">H4K34_16940</name>
</gene>
<feature type="binding site" evidence="8">
    <location>
        <begin position="9"/>
        <end position="12"/>
    </location>
    <ligand>
        <name>substrate</name>
    </ligand>
</feature>
<name>A0A7H0VE88_9FLAO</name>
<protein>
    <recommendedName>
        <fullName evidence="7">Pyridoxine/pyridoxamine 5'-phosphate oxidase</fullName>
        <ecNumber evidence="7">1.4.3.5</ecNumber>
    </recommendedName>
    <alternativeName>
        <fullName evidence="7">PNP/PMP oxidase</fullName>
        <shortName evidence="7">PNPOx</shortName>
    </alternativeName>
    <alternativeName>
        <fullName evidence="7">Pyridoxal 5'-phosphate synthase</fullName>
    </alternativeName>
</protein>
<evidence type="ECO:0000256" key="6">
    <source>
        <dbReference type="ARBA" id="ARBA00023096"/>
    </source>
</evidence>
<feature type="binding site" evidence="7 9">
    <location>
        <position position="84"/>
    </location>
    <ligand>
        <name>FMN</name>
        <dbReference type="ChEBI" id="CHEBI:58210"/>
    </ligand>
</feature>
<feature type="binding site" evidence="7 8">
    <location>
        <position position="67"/>
    </location>
    <ligand>
        <name>substrate</name>
    </ligand>
</feature>
<dbReference type="KEGG" id="chyd:H4K34_16940"/>
<comment type="catalytic activity">
    <reaction evidence="7">
        <text>pyridoxine 5'-phosphate + O2 = pyridoxal 5'-phosphate + H2O2</text>
        <dbReference type="Rhea" id="RHEA:15149"/>
        <dbReference type="ChEBI" id="CHEBI:15379"/>
        <dbReference type="ChEBI" id="CHEBI:16240"/>
        <dbReference type="ChEBI" id="CHEBI:58589"/>
        <dbReference type="ChEBI" id="CHEBI:597326"/>
        <dbReference type="EC" id="1.4.3.5"/>
    </reaction>
</comment>
<dbReference type="HAMAP" id="MF_01629">
    <property type="entry name" value="PdxH"/>
    <property type="match status" value="1"/>
</dbReference>
<comment type="pathway">
    <text evidence="7">Cofactor metabolism; pyridoxal 5'-phosphate salvage; pyridoxal 5'-phosphate from pyridoxamine 5'-phosphate: step 1/1.</text>
</comment>
<evidence type="ECO:0000256" key="3">
    <source>
        <dbReference type="ARBA" id="ARBA00022630"/>
    </source>
</evidence>
<accession>A0A7H0VE88</accession>
<dbReference type="UniPathway" id="UPA01068">
    <property type="reaction ID" value="UER00304"/>
</dbReference>
<feature type="binding site" evidence="7 9">
    <location>
        <position position="195"/>
    </location>
    <ligand>
        <name>FMN</name>
        <dbReference type="ChEBI" id="CHEBI:58210"/>
    </ligand>
</feature>
<keyword evidence="13" id="KW-1185">Reference proteome</keyword>
<feature type="binding site" evidence="7 9">
    <location>
        <position position="185"/>
    </location>
    <ligand>
        <name>FMN</name>
        <dbReference type="ChEBI" id="CHEBI:58210"/>
    </ligand>
</feature>